<dbReference type="GO" id="GO:0000338">
    <property type="term" value="P:protein deneddylation"/>
    <property type="evidence" value="ECO:0007669"/>
    <property type="project" value="TreeGrafter"/>
</dbReference>
<dbReference type="GO" id="GO:0008234">
    <property type="term" value="F:cysteine-type peptidase activity"/>
    <property type="evidence" value="ECO:0007669"/>
    <property type="project" value="UniProtKB-KW"/>
</dbReference>
<accession>A0A1R1PL60</accession>
<proteinExistence type="predicted"/>
<dbReference type="AlphaFoldDB" id="A0A1R1PL60"/>
<keyword evidence="4" id="KW-1185">Reference proteome</keyword>
<dbReference type="InterPro" id="IPR038765">
    <property type="entry name" value="Papain-like_cys_pep_sf"/>
</dbReference>
<dbReference type="InterPro" id="IPR044613">
    <property type="entry name" value="Nep1/2-like"/>
</dbReference>
<dbReference type="PANTHER" id="PTHR46468:SF1">
    <property type="entry name" value="SENTRIN-SPECIFIC PROTEASE 8"/>
    <property type="match status" value="1"/>
</dbReference>
<dbReference type="Proteomes" id="UP000188320">
    <property type="component" value="Unassembled WGS sequence"/>
</dbReference>
<evidence type="ECO:0008006" key="5">
    <source>
        <dbReference type="Google" id="ProtNLM"/>
    </source>
</evidence>
<sequence length="311" mass="36192">MSSDLLFEYENHEIRRYDFDSLLPRGWLTGEMINFYLTSLLVYSKETRTYYYYDSINKHNKRFAEYAAQILAKFLDCSSYKTKKHYDCGVYVLAIAEELSRRYVKYKNSKNTSVLKNTGSVSPYLSDRGIYCLEIKPGVPDNKPNTVLKFSNFEKPEPVKPEILGHGLLVGNTRPINNTGDDDEPSFFSAKTNLSHKISANAERLFFKRPYLNGPADFEPLNTGYNTEFIPKPVSPVIRGSESNQLYSFMYIFSVLLTVVFIYLEEIPPSKEKAFPRNFWRVIEEDIENPNTMRSRIRRLVIDLKNNTRIH</sequence>
<evidence type="ECO:0000313" key="3">
    <source>
        <dbReference type="EMBL" id="OMH81612.1"/>
    </source>
</evidence>
<protein>
    <recommendedName>
        <fullName evidence="5">Ubiquitin-like protease family profile domain-containing protein</fullName>
    </recommendedName>
</protein>
<keyword evidence="2" id="KW-1133">Transmembrane helix</keyword>
<dbReference type="OrthoDB" id="5065855at2759"/>
<organism evidence="3 4">
    <name type="scientific">Zancudomyces culisetae</name>
    <name type="common">Gut fungus</name>
    <name type="synonym">Smittium culisetae</name>
    <dbReference type="NCBI Taxonomy" id="1213189"/>
    <lineage>
        <taxon>Eukaryota</taxon>
        <taxon>Fungi</taxon>
        <taxon>Fungi incertae sedis</taxon>
        <taxon>Zoopagomycota</taxon>
        <taxon>Kickxellomycotina</taxon>
        <taxon>Harpellomycetes</taxon>
        <taxon>Harpellales</taxon>
        <taxon>Legeriomycetaceae</taxon>
        <taxon>Zancudomyces</taxon>
    </lineage>
</organism>
<keyword evidence="2" id="KW-0812">Transmembrane</keyword>
<dbReference type="PANTHER" id="PTHR46468">
    <property type="entry name" value="SENTRIN-SPECIFIC PROTEASE 8"/>
    <property type="match status" value="1"/>
</dbReference>
<keyword evidence="1" id="KW-0645">Protease</keyword>
<evidence type="ECO:0000313" key="4">
    <source>
        <dbReference type="Proteomes" id="UP000188320"/>
    </source>
</evidence>
<keyword evidence="1" id="KW-0788">Thiol protease</keyword>
<gene>
    <name evidence="3" type="ORF">AX774_g4925</name>
</gene>
<dbReference type="Gene3D" id="3.40.395.10">
    <property type="entry name" value="Adenoviral Proteinase, Chain A"/>
    <property type="match status" value="1"/>
</dbReference>
<dbReference type="SUPFAM" id="SSF54001">
    <property type="entry name" value="Cysteine proteinases"/>
    <property type="match status" value="1"/>
</dbReference>
<evidence type="ECO:0000256" key="1">
    <source>
        <dbReference type="ARBA" id="ARBA00022807"/>
    </source>
</evidence>
<reference evidence="4" key="1">
    <citation type="submission" date="2017-01" db="EMBL/GenBank/DDBJ databases">
        <authorList>
            <person name="Wang Y."/>
            <person name="White M."/>
            <person name="Kvist S."/>
            <person name="Moncalvo J.-M."/>
        </authorList>
    </citation>
    <scope>NUCLEOTIDE SEQUENCE [LARGE SCALE GENOMIC DNA]</scope>
    <source>
        <strain evidence="4">COL-18-3</strain>
    </source>
</reference>
<evidence type="ECO:0000256" key="2">
    <source>
        <dbReference type="SAM" id="Phobius"/>
    </source>
</evidence>
<keyword evidence="1" id="KW-0378">Hydrolase</keyword>
<feature type="transmembrane region" description="Helical" evidence="2">
    <location>
        <begin position="246"/>
        <end position="264"/>
    </location>
</feature>
<dbReference type="GO" id="GO:0019784">
    <property type="term" value="F:deNEDDylase activity"/>
    <property type="evidence" value="ECO:0007669"/>
    <property type="project" value="InterPro"/>
</dbReference>
<name>A0A1R1PL60_ZANCU</name>
<comment type="caution">
    <text evidence="3">The sequence shown here is derived from an EMBL/GenBank/DDBJ whole genome shotgun (WGS) entry which is preliminary data.</text>
</comment>
<dbReference type="EMBL" id="LSSK01000858">
    <property type="protein sequence ID" value="OMH81612.1"/>
    <property type="molecule type" value="Genomic_DNA"/>
</dbReference>
<keyword evidence="2" id="KW-0472">Membrane</keyword>